<sequence length="94" mass="10123">MCGQPGMFKASFVFVVLDCCLDMLLKDVSPTVVFLNAKLNLEKAAASLPCARKKDYSRAGRESNVRGADRCPCCNRNHSCETAGAAPGVLLTIR</sequence>
<protein>
    <submittedName>
        <fullName evidence="1">Uncharacterized protein</fullName>
    </submittedName>
</protein>
<dbReference type="KEGG" id="nio:NITINOP_0436"/>
<dbReference type="AlphaFoldDB" id="A0A0S4KST4"/>
<proteinExistence type="predicted"/>
<dbReference type="EMBL" id="LN885086">
    <property type="protein sequence ID" value="CUQ65412.1"/>
    <property type="molecule type" value="Genomic_DNA"/>
</dbReference>
<dbReference type="Proteomes" id="UP000066284">
    <property type="component" value="Chromosome 1"/>
</dbReference>
<name>A0A0S4KST4_9BACT</name>
<accession>A0A0S4KST4</accession>
<keyword evidence="2" id="KW-1185">Reference proteome</keyword>
<organism evidence="1 2">
    <name type="scientific">Candidatus Nitrospira inopinata</name>
    <dbReference type="NCBI Taxonomy" id="1715989"/>
    <lineage>
        <taxon>Bacteria</taxon>
        <taxon>Pseudomonadati</taxon>
        <taxon>Nitrospirota</taxon>
        <taxon>Nitrospiria</taxon>
        <taxon>Nitrospirales</taxon>
        <taxon>Nitrospiraceae</taxon>
        <taxon>Nitrospira</taxon>
    </lineage>
</organism>
<evidence type="ECO:0000313" key="2">
    <source>
        <dbReference type="Proteomes" id="UP000066284"/>
    </source>
</evidence>
<evidence type="ECO:0000313" key="1">
    <source>
        <dbReference type="EMBL" id="CUQ65412.1"/>
    </source>
</evidence>
<gene>
    <name evidence="1" type="ORF">NITINOP_0436</name>
</gene>
<dbReference type="STRING" id="1715989.NITINOP_0436"/>
<reference evidence="2" key="1">
    <citation type="submission" date="2015-09" db="EMBL/GenBank/DDBJ databases">
        <authorList>
            <person name="Daims H."/>
        </authorList>
    </citation>
    <scope>NUCLEOTIDE SEQUENCE [LARGE SCALE GENOMIC DNA]</scope>
</reference>